<dbReference type="SUPFAM" id="SSF55785">
    <property type="entry name" value="PYP-like sensor domain (PAS domain)"/>
    <property type="match status" value="1"/>
</dbReference>
<dbReference type="Pfam" id="PF03861">
    <property type="entry name" value="ANTAR"/>
    <property type="match status" value="1"/>
</dbReference>
<evidence type="ECO:0000256" key="1">
    <source>
        <dbReference type="ARBA" id="ARBA00000085"/>
    </source>
</evidence>
<dbReference type="InterPro" id="IPR036388">
    <property type="entry name" value="WH-like_DNA-bd_sf"/>
</dbReference>
<evidence type="ECO:0000256" key="3">
    <source>
        <dbReference type="ARBA" id="ARBA00022553"/>
    </source>
</evidence>
<evidence type="ECO:0000313" key="7">
    <source>
        <dbReference type="EMBL" id="PRZ03289.1"/>
    </source>
</evidence>
<dbReference type="EC" id="2.7.13.3" evidence="2"/>
<dbReference type="Gene3D" id="1.10.10.10">
    <property type="entry name" value="Winged helix-like DNA-binding domain superfamily/Winged helix DNA-binding domain"/>
    <property type="match status" value="1"/>
</dbReference>
<dbReference type="InterPro" id="IPR052162">
    <property type="entry name" value="Sensor_kinase/Photoreceptor"/>
</dbReference>
<reference evidence="7 8" key="1">
    <citation type="submission" date="2018-03" db="EMBL/GenBank/DDBJ databases">
        <title>Comparative analysis of microorganisms from saline springs in Andes Mountain Range, Colombia.</title>
        <authorList>
            <person name="Rubin E."/>
        </authorList>
    </citation>
    <scope>NUCLEOTIDE SEQUENCE [LARGE SCALE GENOMIC DNA]</scope>
    <source>
        <strain evidence="7 8">CG 23</strain>
    </source>
</reference>
<protein>
    <recommendedName>
        <fullName evidence="2">histidine kinase</fullName>
        <ecNumber evidence="2">2.7.13.3</ecNumber>
    </recommendedName>
</protein>
<evidence type="ECO:0000259" key="6">
    <source>
        <dbReference type="PROSITE" id="PS50921"/>
    </source>
</evidence>
<dbReference type="InterPro" id="IPR013655">
    <property type="entry name" value="PAS_fold_3"/>
</dbReference>
<name>A0ABX5E9L1_9MICO</name>
<accession>A0ABX5E9L1</accession>
<gene>
    <name evidence="7" type="ORF">BCL65_1143</name>
</gene>
<dbReference type="PANTHER" id="PTHR43304">
    <property type="entry name" value="PHYTOCHROME-LIKE PROTEIN CPH1"/>
    <property type="match status" value="1"/>
</dbReference>
<sequence>MKAGPPTKALENSIAMGDRTPAGRYAVELATEEWWWSDDTYRIHGFEPGEVRPTTALVLAHKHPDDRHRVVGLFDDAQRTGEPFSTVHRIVDAHGAPRVVSVVGEARHDAHGAMTKLAGYVLDLTGSVDRLAAERADSSIRAAARSRRDIEQAKLLVTLALEVDDDEAFSVLRHHSNTTNVPLRALSQRLVREVVSAPDRPFEASRVLAVLEAPTPALH</sequence>
<organism evidence="7 8">
    <name type="scientific">Isoptericola halotolerans</name>
    <dbReference type="NCBI Taxonomy" id="300560"/>
    <lineage>
        <taxon>Bacteria</taxon>
        <taxon>Bacillati</taxon>
        <taxon>Actinomycetota</taxon>
        <taxon>Actinomycetes</taxon>
        <taxon>Micrococcales</taxon>
        <taxon>Promicromonosporaceae</taxon>
        <taxon>Isoptericola</taxon>
    </lineage>
</organism>
<dbReference type="Proteomes" id="UP000239895">
    <property type="component" value="Unassembled WGS sequence"/>
</dbReference>
<comment type="caution">
    <text evidence="7">The sequence shown here is derived from an EMBL/GenBank/DDBJ whole genome shotgun (WGS) entry which is preliminary data.</text>
</comment>
<evidence type="ECO:0000313" key="8">
    <source>
        <dbReference type="Proteomes" id="UP000239895"/>
    </source>
</evidence>
<evidence type="ECO:0000256" key="4">
    <source>
        <dbReference type="ARBA" id="ARBA00022679"/>
    </source>
</evidence>
<comment type="catalytic activity">
    <reaction evidence="1">
        <text>ATP + protein L-histidine = ADP + protein N-phospho-L-histidine.</text>
        <dbReference type="EC" id="2.7.13.3"/>
    </reaction>
</comment>
<evidence type="ECO:0000256" key="2">
    <source>
        <dbReference type="ARBA" id="ARBA00012438"/>
    </source>
</evidence>
<dbReference type="SMART" id="SM01012">
    <property type="entry name" value="ANTAR"/>
    <property type="match status" value="1"/>
</dbReference>
<keyword evidence="8" id="KW-1185">Reference proteome</keyword>
<dbReference type="PROSITE" id="PS50921">
    <property type="entry name" value="ANTAR"/>
    <property type="match status" value="1"/>
</dbReference>
<dbReference type="PANTHER" id="PTHR43304:SF1">
    <property type="entry name" value="PAC DOMAIN-CONTAINING PROTEIN"/>
    <property type="match status" value="1"/>
</dbReference>
<evidence type="ECO:0000256" key="5">
    <source>
        <dbReference type="ARBA" id="ARBA00022777"/>
    </source>
</evidence>
<keyword evidence="5" id="KW-0418">Kinase</keyword>
<feature type="domain" description="ANTAR" evidence="6">
    <location>
        <begin position="130"/>
        <end position="191"/>
    </location>
</feature>
<dbReference type="Pfam" id="PF08447">
    <property type="entry name" value="PAS_3"/>
    <property type="match status" value="1"/>
</dbReference>
<dbReference type="EMBL" id="PVTX01000014">
    <property type="protein sequence ID" value="PRZ03289.1"/>
    <property type="molecule type" value="Genomic_DNA"/>
</dbReference>
<keyword evidence="3" id="KW-0597">Phosphoprotein</keyword>
<dbReference type="Gene3D" id="2.10.70.100">
    <property type="match status" value="1"/>
</dbReference>
<keyword evidence="4" id="KW-0808">Transferase</keyword>
<dbReference type="InterPro" id="IPR035965">
    <property type="entry name" value="PAS-like_dom_sf"/>
</dbReference>
<dbReference type="RefSeq" id="WP_243401133.1">
    <property type="nucleotide sequence ID" value="NZ_PVTX01000014.1"/>
</dbReference>
<proteinExistence type="predicted"/>
<dbReference type="Gene3D" id="3.30.450.20">
    <property type="entry name" value="PAS domain"/>
    <property type="match status" value="1"/>
</dbReference>
<dbReference type="InterPro" id="IPR005561">
    <property type="entry name" value="ANTAR"/>
</dbReference>